<dbReference type="AlphaFoldDB" id="A0A645C7S3"/>
<reference evidence="1" key="1">
    <citation type="submission" date="2019-08" db="EMBL/GenBank/DDBJ databases">
        <authorList>
            <person name="Kucharzyk K."/>
            <person name="Murdoch R.W."/>
            <person name="Higgins S."/>
            <person name="Loffler F."/>
        </authorList>
    </citation>
    <scope>NUCLEOTIDE SEQUENCE</scope>
</reference>
<evidence type="ECO:0000313" key="1">
    <source>
        <dbReference type="EMBL" id="MPM73267.1"/>
    </source>
</evidence>
<proteinExistence type="predicted"/>
<gene>
    <name evidence="1" type="ORF">SDC9_120243</name>
</gene>
<dbReference type="EMBL" id="VSSQ01025249">
    <property type="protein sequence ID" value="MPM73267.1"/>
    <property type="molecule type" value="Genomic_DNA"/>
</dbReference>
<protein>
    <submittedName>
        <fullName evidence="1">Uncharacterized protein</fullName>
    </submittedName>
</protein>
<comment type="caution">
    <text evidence="1">The sequence shown here is derived from an EMBL/GenBank/DDBJ whole genome shotgun (WGS) entry which is preliminary data.</text>
</comment>
<accession>A0A645C7S3</accession>
<organism evidence="1">
    <name type="scientific">bioreactor metagenome</name>
    <dbReference type="NCBI Taxonomy" id="1076179"/>
    <lineage>
        <taxon>unclassified sequences</taxon>
        <taxon>metagenomes</taxon>
        <taxon>ecological metagenomes</taxon>
    </lineage>
</organism>
<sequence length="312" mass="33078">MCQGLVVQLVDLCAGHRPLCPGIGRSVVPQVQGVHDMGTDQTGVAGDHLDIHGGPVKILDGGGGGLFGRIQEGQETDEHHVCLVGRGVVPVVMDEMGAGRVGSDDAGRHCEDSHAVRIQRLGGCDGRGAGGVVQGSDTAVVHHPGAHGHDFAYRALGEQQILARGQMQLLRADVLDLVGRGQLVQVRDPVEDHRQSASLEVERYLVDNPIGRQRRAGRFVHRTDDGIIHGVAHSGRVHGIEVSDDQRQLTRLSFDVEVTLQDDPVLGECAGLVGAQHIHRAEILDGVGDLDDHLARGHEAGAAGQVRGNDRG</sequence>
<name>A0A645C7S3_9ZZZZ</name>